<dbReference type="GO" id="GO:0006357">
    <property type="term" value="P:regulation of transcription by RNA polymerase II"/>
    <property type="evidence" value="ECO:0007669"/>
    <property type="project" value="InterPro"/>
</dbReference>
<dbReference type="GO" id="GO:0016592">
    <property type="term" value="C:mediator complex"/>
    <property type="evidence" value="ECO:0007669"/>
    <property type="project" value="InterPro"/>
</dbReference>
<protein>
    <recommendedName>
        <fullName evidence="3">Mediator of RNA polymerase II transcription subunit 12</fullName>
    </recommendedName>
    <alternativeName>
        <fullName evidence="7">Mediator complex subunit 12</fullName>
    </alternativeName>
</protein>
<sequence>MNSSAPSPGPSSRLYRSINSRDDLSQQRYVLRPPDDIHPLVDPARIGDSVYPDFYPWKRSTDEEDARMVDNLQKGYAEPPSVPHESQSAKKSIASLLRIKSNMTALSCFIITAMHIRVDTCRITTPGTFKPPPRVTLTDHKREAWLKDLANPAVPLRKLSRTIPHGIRNKVLLDQCCAKRIAPSRAVWFARCVGANELRGLKRKGHHQMGNMSEAIWLQEWTECVVDVLQRSSVAFLRAEGEPQARQTAKQNFAYMVRLAMQLYYEDIVDKHAFLQWVVGLLSDDNTKDTKAGSGVAPGTGASTTSKLSSVEKLPVAILIIRTFWKPLLTFPNLAKKLAQNLLAELSKLEADAHSDKPFYQPTIKALSTLVNALFDAQPDAFVMPSKWVQLGSTFEAIVSDSESTRVRNEALVISDTPKTRRTRNKQAVIISILDAARAPFDKTLFNQIVDTRADFGTIIQTILAWAVSDSRVSVERVFIASHLVSQLSEGVDGDAVPSHIVQFLLSVKSHLDVRIDDLYALVTELCVLDIFQPQDYVRSLISSGVLYISRLSEWANVQLDILGNLPLVAVPSSCQVQVRYMVRKVAKYASYNENELLERTNNALRVLLPGVFDSQAEDVDMSSSSSSSLSDSTNIPYSEFTQNTRIVVAENLYTSLCAAVERGYVPTTQEFAQYQLILENLHAWRLMCASIQLIVPKCTQSHLLYFLASATRYQWQAFACIADMPALVKVFMHQYRGLRKVRVSRELWDLVQFSAQQLPELKPELETLLKNSSSPQLSPISEVTPQTDSEATKDVNLPQALNDLLLHSSDVRTSCKMLANYKDDSQFSNQLMTWLRDQEVSLQLLQTLVFLVVYECTCIEKVGDLFLQIHNLRDMSGGSRLLLSLIARDLTQEYSLSTTEAFSLQFQRKLFADQHPRIYLRLVAQYLFEREVFQDPQWLDDVDTFCKEVAVHHPALFSQLIVDPVIEPDNAVAASSLQQLLNHLLKLDLGTGTSLADDLQQLITHVTPFNMFLAQTQLRLLFAHRGRISKDPVAMDTSPELTINSTTPSTDTTDEDVSVLFRVLSDPGLLKLPPFFGDLFSELPGELKGRILARAETTFLTSPNFPRVGEDNIVSLLIELADSLADSVTEDVCKTQTFALSSGLQRLVEASVREPHPPGLAEGISMFLKIAMIHEKSLMASEDAEVTMLRNHVVEGLQALLDSPFVATTPDLKATLQDTWTALKSELSEVAEPANSAPSKAGPTRDLLLYSTANDAFSEVTVRSFDLLEESNPTMGVNDAALNLALFNATIEKRM</sequence>
<evidence type="ECO:0000313" key="10">
    <source>
        <dbReference type="EMBL" id="RDW27855.1"/>
    </source>
</evidence>
<evidence type="ECO:0000313" key="11">
    <source>
        <dbReference type="Proteomes" id="UP000256601"/>
    </source>
</evidence>
<comment type="similarity">
    <text evidence="2">Belongs to the Mediator complex subunit 12 family.</text>
</comment>
<dbReference type="PANTHER" id="PTHR46567:SF1">
    <property type="entry name" value="MEDIATOR OF RNA POLYMERASE II TRANSCRIPTION SUBUNIT 12"/>
    <property type="match status" value="1"/>
</dbReference>
<keyword evidence="4" id="KW-0805">Transcription regulation</keyword>
<dbReference type="VEuPathDB" id="FungiDB:YALI0_F11341g"/>
<name>A0A371CC55_YARLL</name>
<keyword evidence="5" id="KW-0804">Transcription</keyword>
<evidence type="ECO:0000256" key="3">
    <source>
        <dbReference type="ARBA" id="ARBA00019622"/>
    </source>
</evidence>
<dbReference type="VEuPathDB" id="FungiDB:YALI0_F11319g"/>
<dbReference type="Proteomes" id="UP000256601">
    <property type="component" value="Unassembled WGS sequence"/>
</dbReference>
<dbReference type="EMBL" id="KZ858958">
    <property type="protein sequence ID" value="RDW27855.1"/>
    <property type="molecule type" value="Genomic_DNA"/>
</dbReference>
<accession>A0A371CC55</accession>
<dbReference type="SMART" id="SM01281">
    <property type="entry name" value="Med12"/>
    <property type="match status" value="1"/>
</dbReference>
<reference evidence="10 11" key="1">
    <citation type="submission" date="2018-07" db="EMBL/GenBank/DDBJ databases">
        <title>Draft Genome Assemblies for Five Robust Yarrowia lipolytica Strains Exhibiting High Lipid Production and Pentose Sugar Utilization and Sugar Alcohol Secretion from Undetoxified Lignocellulosic Biomass Hydrolysates.</title>
        <authorList>
            <consortium name="DOE Joint Genome Institute"/>
            <person name="Walker C."/>
            <person name="Ryu S."/>
            <person name="Na H."/>
            <person name="Zane M."/>
            <person name="LaButti K."/>
            <person name="Lipzen A."/>
            <person name="Haridas S."/>
            <person name="Barry K."/>
            <person name="Grigoriev I.V."/>
            <person name="Quarterman J."/>
            <person name="Slininger P."/>
            <person name="Dien B."/>
            <person name="Trinh C.T."/>
        </authorList>
    </citation>
    <scope>NUCLEOTIDE SEQUENCE [LARGE SCALE GENOMIC DNA]</scope>
    <source>
        <strain evidence="10 11">YB392</strain>
    </source>
</reference>
<feature type="region of interest" description="Disordered" evidence="8">
    <location>
        <begin position="31"/>
        <end position="51"/>
    </location>
</feature>
<keyword evidence="6" id="KW-0539">Nucleus</keyword>
<evidence type="ECO:0000256" key="8">
    <source>
        <dbReference type="SAM" id="MobiDB-lite"/>
    </source>
</evidence>
<evidence type="ECO:0000256" key="4">
    <source>
        <dbReference type="ARBA" id="ARBA00023015"/>
    </source>
</evidence>
<feature type="domain" description="Mediator complex subunit Med12" evidence="9">
    <location>
        <begin position="128"/>
        <end position="191"/>
    </location>
</feature>
<evidence type="ECO:0000256" key="1">
    <source>
        <dbReference type="ARBA" id="ARBA00004123"/>
    </source>
</evidence>
<organism evidence="10 11">
    <name type="scientific">Yarrowia lipolytica</name>
    <name type="common">Candida lipolytica</name>
    <dbReference type="NCBI Taxonomy" id="4952"/>
    <lineage>
        <taxon>Eukaryota</taxon>
        <taxon>Fungi</taxon>
        <taxon>Dikarya</taxon>
        <taxon>Ascomycota</taxon>
        <taxon>Saccharomycotina</taxon>
        <taxon>Dipodascomycetes</taxon>
        <taxon>Dipodascales</taxon>
        <taxon>Dipodascales incertae sedis</taxon>
        <taxon>Yarrowia</taxon>
    </lineage>
</organism>
<evidence type="ECO:0000259" key="9">
    <source>
        <dbReference type="SMART" id="SM01281"/>
    </source>
</evidence>
<dbReference type="GO" id="GO:0003712">
    <property type="term" value="F:transcription coregulator activity"/>
    <property type="evidence" value="ECO:0007669"/>
    <property type="project" value="InterPro"/>
</dbReference>
<gene>
    <name evidence="10" type="ORF">B0I71DRAFT_128396</name>
</gene>
<comment type="subcellular location">
    <subcellularLocation>
        <location evidence="1">Nucleus</location>
    </subcellularLocation>
</comment>
<dbReference type="PANTHER" id="PTHR46567">
    <property type="entry name" value="MEDIATOR OF RNA POLYMERASE II TRANSCRIPTION SUBUNIT 12"/>
    <property type="match status" value="1"/>
</dbReference>
<dbReference type="VEuPathDB" id="FungiDB:YALI1_F15017g"/>
<proteinExistence type="inferred from homology"/>
<evidence type="ECO:0000256" key="2">
    <source>
        <dbReference type="ARBA" id="ARBA00010289"/>
    </source>
</evidence>
<dbReference type="Pfam" id="PF09497">
    <property type="entry name" value="Med12"/>
    <property type="match status" value="1"/>
</dbReference>
<evidence type="ECO:0000256" key="5">
    <source>
        <dbReference type="ARBA" id="ARBA00023163"/>
    </source>
</evidence>
<evidence type="ECO:0000256" key="7">
    <source>
        <dbReference type="ARBA" id="ARBA00032010"/>
    </source>
</evidence>
<dbReference type="InterPro" id="IPR019035">
    <property type="entry name" value="Mediator_Med12"/>
</dbReference>
<evidence type="ECO:0000256" key="6">
    <source>
        <dbReference type="ARBA" id="ARBA00023242"/>
    </source>
</evidence>